<organism evidence="3 4">
    <name type="scientific">Marinobacter iranensis</name>
    <dbReference type="NCBI Taxonomy" id="2962607"/>
    <lineage>
        <taxon>Bacteria</taxon>
        <taxon>Pseudomonadati</taxon>
        <taxon>Pseudomonadota</taxon>
        <taxon>Gammaproteobacteria</taxon>
        <taxon>Pseudomonadales</taxon>
        <taxon>Marinobacteraceae</taxon>
        <taxon>Marinobacter</taxon>
    </lineage>
</organism>
<name>A0ABT5Y9N8_9GAMM</name>
<keyword evidence="2" id="KW-0812">Transmembrane</keyword>
<dbReference type="EMBL" id="JANCMW010000004">
    <property type="protein sequence ID" value="MDF0750297.1"/>
    <property type="molecule type" value="Genomic_DNA"/>
</dbReference>
<evidence type="ECO:0000256" key="1">
    <source>
        <dbReference type="SAM" id="Coils"/>
    </source>
</evidence>
<dbReference type="Proteomes" id="UP001143391">
    <property type="component" value="Unassembled WGS sequence"/>
</dbReference>
<keyword evidence="4" id="KW-1185">Reference proteome</keyword>
<protein>
    <submittedName>
        <fullName evidence="3">Uncharacterized protein</fullName>
    </submittedName>
</protein>
<feature type="coiled-coil region" evidence="1">
    <location>
        <begin position="86"/>
        <end position="120"/>
    </location>
</feature>
<evidence type="ECO:0000256" key="2">
    <source>
        <dbReference type="SAM" id="Phobius"/>
    </source>
</evidence>
<keyword evidence="2" id="KW-1133">Transmembrane helix</keyword>
<evidence type="ECO:0000313" key="3">
    <source>
        <dbReference type="EMBL" id="MDF0750297.1"/>
    </source>
</evidence>
<keyword evidence="1" id="KW-0175">Coiled coil</keyword>
<dbReference type="RefSeq" id="WP_275705828.1">
    <property type="nucleotide sequence ID" value="NZ_JANCMW010000004.1"/>
</dbReference>
<proteinExistence type="predicted"/>
<sequence length="122" mass="13954">MPWNSIQAQLSDVNGVWAFLGVVFTTMCFAALAFVKLMLLGRTSRDADLKEREALFAEHMAAELNRLNTLVTDLDSALKTQAIDHREAMQREREECNAKMHGLKTEIDLLKRRMSEEEQRDA</sequence>
<gene>
    <name evidence="3" type="ORF">NLU14_08645</name>
</gene>
<accession>A0ABT5Y9N8</accession>
<comment type="caution">
    <text evidence="3">The sequence shown here is derived from an EMBL/GenBank/DDBJ whole genome shotgun (WGS) entry which is preliminary data.</text>
</comment>
<keyword evidence="2" id="KW-0472">Membrane</keyword>
<reference evidence="3" key="1">
    <citation type="submission" date="2022-07" db="EMBL/GenBank/DDBJ databases">
        <title>Marinobacter iranensis a new bacterium isolate from a hipersaline lake in Iran.</title>
        <authorList>
            <person name="Mohammad A.M.A."/>
            <person name="Cristina S.-P."/>
            <person name="Antonio V."/>
        </authorList>
    </citation>
    <scope>NUCLEOTIDE SEQUENCE</scope>
    <source>
        <strain evidence="3">71-i</strain>
    </source>
</reference>
<feature type="transmembrane region" description="Helical" evidence="2">
    <location>
        <begin position="15"/>
        <end position="35"/>
    </location>
</feature>
<evidence type="ECO:0000313" key="4">
    <source>
        <dbReference type="Proteomes" id="UP001143391"/>
    </source>
</evidence>